<accession>A0A8W7PG98</accession>
<dbReference type="EnsemblMetazoa" id="ACOM030640-RA">
    <property type="protein sequence ID" value="ACOM030640-PA.1"/>
    <property type="gene ID" value="ACOM030640"/>
</dbReference>
<dbReference type="Proteomes" id="UP000075882">
    <property type="component" value="Unassembled WGS sequence"/>
</dbReference>
<reference evidence="1" key="1">
    <citation type="submission" date="2022-08" db="UniProtKB">
        <authorList>
            <consortium name="EnsemblMetazoa"/>
        </authorList>
    </citation>
    <scope>IDENTIFICATION</scope>
</reference>
<proteinExistence type="predicted"/>
<organism evidence="1">
    <name type="scientific">Anopheles coluzzii</name>
    <name type="common">African malaria mosquito</name>
    <dbReference type="NCBI Taxonomy" id="1518534"/>
    <lineage>
        <taxon>Eukaryota</taxon>
        <taxon>Metazoa</taxon>
        <taxon>Ecdysozoa</taxon>
        <taxon>Arthropoda</taxon>
        <taxon>Hexapoda</taxon>
        <taxon>Insecta</taxon>
        <taxon>Pterygota</taxon>
        <taxon>Neoptera</taxon>
        <taxon>Endopterygota</taxon>
        <taxon>Diptera</taxon>
        <taxon>Nematocera</taxon>
        <taxon>Culicoidea</taxon>
        <taxon>Culicidae</taxon>
        <taxon>Anophelinae</taxon>
        <taxon>Anopheles</taxon>
    </lineage>
</organism>
<name>A0A8W7PG98_ANOCL</name>
<protein>
    <submittedName>
        <fullName evidence="1">Uncharacterized protein</fullName>
    </submittedName>
</protein>
<sequence>MAEEAAGKGAQENGRKAKKLRNGDAFGALGLGALLEYAGFWGTPAVLQRSGGAHPGRRAAARTMLMALGLDVGKFAPEFARTGFVCNDFTCNENTIQRWYMGTSLAPRELAKLVEEGLSISGTDFP</sequence>
<evidence type="ECO:0000313" key="1">
    <source>
        <dbReference type="EnsemblMetazoa" id="ACOM030640-PA.1"/>
    </source>
</evidence>
<dbReference type="AlphaFoldDB" id="A0A8W7PG98"/>